<dbReference type="Proteomes" id="UP000530564">
    <property type="component" value="Unassembled WGS sequence"/>
</dbReference>
<dbReference type="RefSeq" id="WP_183770035.1">
    <property type="nucleotide sequence ID" value="NZ_JACIDK010000001.1"/>
</dbReference>
<evidence type="ECO:0000313" key="4">
    <source>
        <dbReference type="Proteomes" id="UP000530564"/>
    </source>
</evidence>
<protein>
    <submittedName>
        <fullName evidence="3">Coenzyme Q-binding protein COQ10</fullName>
    </submittedName>
</protein>
<dbReference type="SUPFAM" id="SSF55961">
    <property type="entry name" value="Bet v1-like"/>
    <property type="match status" value="1"/>
</dbReference>
<dbReference type="InterPro" id="IPR005031">
    <property type="entry name" value="COQ10_START"/>
</dbReference>
<organism evidence="3 4">
    <name type="scientific">Phenylobacterium haematophilum</name>
    <dbReference type="NCBI Taxonomy" id="98513"/>
    <lineage>
        <taxon>Bacteria</taxon>
        <taxon>Pseudomonadati</taxon>
        <taxon>Pseudomonadota</taxon>
        <taxon>Alphaproteobacteria</taxon>
        <taxon>Caulobacterales</taxon>
        <taxon>Caulobacteraceae</taxon>
        <taxon>Phenylobacterium</taxon>
    </lineage>
</organism>
<evidence type="ECO:0000256" key="1">
    <source>
        <dbReference type="ARBA" id="ARBA00008918"/>
    </source>
</evidence>
<feature type="domain" description="Coenzyme Q-binding protein COQ10 START" evidence="2">
    <location>
        <begin position="10"/>
        <end position="139"/>
    </location>
</feature>
<dbReference type="CDD" id="cd07813">
    <property type="entry name" value="COQ10p_like"/>
    <property type="match status" value="1"/>
</dbReference>
<sequence length="149" mass="17012">MPRHHIEKVLPYAPDQLFALVGDVEAYPQFVPWVQSLRTWNHTSPAEGVSQLDAKVGVGFAFLKEAFSTRVRRDANARQIDVQLLSGPFKHLVNRWRFVEAPGGTRIEFDIDFEFKTRLLTGLLESNFNHAVERLMACFEGRARALYPA</sequence>
<proteinExistence type="inferred from homology"/>
<accession>A0A839ZXT7</accession>
<dbReference type="Pfam" id="PF03364">
    <property type="entry name" value="Polyketide_cyc"/>
    <property type="match status" value="1"/>
</dbReference>
<dbReference type="Gene3D" id="3.30.530.20">
    <property type="match status" value="1"/>
</dbReference>
<dbReference type="InterPro" id="IPR044996">
    <property type="entry name" value="COQ10-like"/>
</dbReference>
<dbReference type="GO" id="GO:0048039">
    <property type="term" value="F:ubiquinone binding"/>
    <property type="evidence" value="ECO:0007669"/>
    <property type="project" value="InterPro"/>
</dbReference>
<reference evidence="3 4" key="1">
    <citation type="submission" date="2020-08" db="EMBL/GenBank/DDBJ databases">
        <title>Genomic Encyclopedia of Type Strains, Phase IV (KMG-IV): sequencing the most valuable type-strain genomes for metagenomic binning, comparative biology and taxonomic classification.</title>
        <authorList>
            <person name="Goeker M."/>
        </authorList>
    </citation>
    <scope>NUCLEOTIDE SEQUENCE [LARGE SCALE GENOMIC DNA]</scope>
    <source>
        <strain evidence="3 4">DSM 21793</strain>
    </source>
</reference>
<keyword evidence="4" id="KW-1185">Reference proteome</keyword>
<gene>
    <name evidence="3" type="ORF">GGQ61_000868</name>
</gene>
<comment type="similarity">
    <text evidence="1">Belongs to the ribosome association toxin RatA family.</text>
</comment>
<dbReference type="AlphaFoldDB" id="A0A839ZXT7"/>
<dbReference type="GO" id="GO:0045333">
    <property type="term" value="P:cellular respiration"/>
    <property type="evidence" value="ECO:0007669"/>
    <property type="project" value="InterPro"/>
</dbReference>
<dbReference type="PANTHER" id="PTHR12901">
    <property type="entry name" value="SPERM PROTEIN HOMOLOG"/>
    <property type="match status" value="1"/>
</dbReference>
<name>A0A839ZXT7_9CAUL</name>
<evidence type="ECO:0000259" key="2">
    <source>
        <dbReference type="Pfam" id="PF03364"/>
    </source>
</evidence>
<dbReference type="InterPro" id="IPR023393">
    <property type="entry name" value="START-like_dom_sf"/>
</dbReference>
<comment type="caution">
    <text evidence="3">The sequence shown here is derived from an EMBL/GenBank/DDBJ whole genome shotgun (WGS) entry which is preliminary data.</text>
</comment>
<dbReference type="PANTHER" id="PTHR12901:SF10">
    <property type="entry name" value="COENZYME Q-BINDING PROTEIN COQ10, MITOCHONDRIAL"/>
    <property type="match status" value="1"/>
</dbReference>
<evidence type="ECO:0000313" key="3">
    <source>
        <dbReference type="EMBL" id="MBB3890171.1"/>
    </source>
</evidence>
<dbReference type="EMBL" id="JACIDK010000001">
    <property type="protein sequence ID" value="MBB3890171.1"/>
    <property type="molecule type" value="Genomic_DNA"/>
</dbReference>